<dbReference type="OrthoDB" id="4732680at2"/>
<reference evidence="2 3" key="1">
    <citation type="submission" date="2018-11" db="EMBL/GenBank/DDBJ databases">
        <title>Draft genome sequence of Gordonia sp. RS15-1S isolated from rice stems.</title>
        <authorList>
            <person name="Muangham S."/>
        </authorList>
    </citation>
    <scope>NUCLEOTIDE SEQUENCE [LARGE SCALE GENOMIC DNA]</scope>
    <source>
        <strain evidence="2 3">RS15-1S</strain>
    </source>
</reference>
<name>A0A3N4GYH6_9ACTN</name>
<dbReference type="Pfam" id="PF01844">
    <property type="entry name" value="HNH"/>
    <property type="match status" value="1"/>
</dbReference>
<dbReference type="CDD" id="cd00085">
    <property type="entry name" value="HNHc"/>
    <property type="match status" value="1"/>
</dbReference>
<keyword evidence="2" id="KW-0378">Hydrolase</keyword>
<dbReference type="Proteomes" id="UP000267536">
    <property type="component" value="Unassembled WGS sequence"/>
</dbReference>
<accession>A0A3N4GYH6</accession>
<evidence type="ECO:0000313" key="2">
    <source>
        <dbReference type="EMBL" id="RPA65766.1"/>
    </source>
</evidence>
<keyword evidence="2" id="KW-0255">Endonuclease</keyword>
<evidence type="ECO:0000259" key="1">
    <source>
        <dbReference type="Pfam" id="PF01844"/>
    </source>
</evidence>
<gene>
    <name evidence="2" type="ORF">EF294_03245</name>
</gene>
<dbReference type="RefSeq" id="WP_123925547.1">
    <property type="nucleotide sequence ID" value="NZ_JBPSDP010000012.1"/>
</dbReference>
<dbReference type="AlphaFoldDB" id="A0A3N4GYH6"/>
<keyword evidence="3" id="KW-1185">Reference proteome</keyword>
<dbReference type="GO" id="GO:0004519">
    <property type="term" value="F:endonuclease activity"/>
    <property type="evidence" value="ECO:0007669"/>
    <property type="project" value="UniProtKB-KW"/>
</dbReference>
<dbReference type="InterPro" id="IPR002711">
    <property type="entry name" value="HNH"/>
</dbReference>
<sequence>MSEKTTRRIVNLRSGGEESVGQCERCGRWGTTIHHRKNRSQGGEWSPVNCVALCGDGVRGCHGWATVNPNAAHDEGFHVRPWEDPASVPVKLFLYGRAYLGDDGCVASKELG</sequence>
<feature type="domain" description="HNH" evidence="1">
    <location>
        <begin position="23"/>
        <end position="55"/>
    </location>
</feature>
<dbReference type="EMBL" id="RKMH01000002">
    <property type="protein sequence ID" value="RPA65766.1"/>
    <property type="molecule type" value="Genomic_DNA"/>
</dbReference>
<organism evidence="2 3">
    <name type="scientific">Gordonia oryzae</name>
    <dbReference type="NCBI Taxonomy" id="2487349"/>
    <lineage>
        <taxon>Bacteria</taxon>
        <taxon>Bacillati</taxon>
        <taxon>Actinomycetota</taxon>
        <taxon>Actinomycetes</taxon>
        <taxon>Mycobacteriales</taxon>
        <taxon>Gordoniaceae</taxon>
        <taxon>Gordonia</taxon>
    </lineage>
</organism>
<proteinExistence type="predicted"/>
<evidence type="ECO:0000313" key="3">
    <source>
        <dbReference type="Proteomes" id="UP000267536"/>
    </source>
</evidence>
<protein>
    <submittedName>
        <fullName evidence="2">HNH endonuclease</fullName>
    </submittedName>
</protein>
<keyword evidence="2" id="KW-0540">Nuclease</keyword>
<dbReference type="Gene3D" id="1.10.30.50">
    <property type="match status" value="1"/>
</dbReference>
<comment type="caution">
    <text evidence="2">The sequence shown here is derived from an EMBL/GenBank/DDBJ whole genome shotgun (WGS) entry which is preliminary data.</text>
</comment>
<dbReference type="InterPro" id="IPR003615">
    <property type="entry name" value="HNH_nuc"/>
</dbReference>
<dbReference type="GO" id="GO:0003676">
    <property type="term" value="F:nucleic acid binding"/>
    <property type="evidence" value="ECO:0007669"/>
    <property type="project" value="InterPro"/>
</dbReference>
<dbReference type="GO" id="GO:0008270">
    <property type="term" value="F:zinc ion binding"/>
    <property type="evidence" value="ECO:0007669"/>
    <property type="project" value="InterPro"/>
</dbReference>